<proteinExistence type="predicted"/>
<dbReference type="InterPro" id="IPR050330">
    <property type="entry name" value="Bact_OuterMem_StrucFunc"/>
</dbReference>
<name>A0A244CSD2_PSEDV</name>
<dbReference type="OrthoDB" id="5587802at2"/>
<accession>A0A244CSD2</accession>
<sequence>MKHFIAVSLISLVAAGCTSWPDEGQGGWAEHYTPQGVTVDEAWHYQTLHQVENEFEHLSLKLEMLITQGLGDCMPAQLYQANLMRNRIKRELTANMVIDAQADLSVWYHQLNQLDRHFKYIVAQTQCASTKQASEQSSLFTRIEQLLNSDNQFAFNNFQVTPKYMTGLAQAAELIKMAPELNILLVGHADARGQLVVNYELAFKRAEQVKYWLMMYGVQEAQLTTLTQGALSPYQQIEQTAASQHSDRRVNAYLLTDGKKFVNQQGLTDEKKVSLSQWTDHLQLDKE</sequence>
<dbReference type="InterPro" id="IPR006664">
    <property type="entry name" value="OMP_bac"/>
</dbReference>
<dbReference type="PROSITE" id="PS51123">
    <property type="entry name" value="OMPA_2"/>
    <property type="match status" value="1"/>
</dbReference>
<dbReference type="AlphaFoldDB" id="A0A244CSD2"/>
<keyword evidence="2 4" id="KW-0472">Membrane</keyword>
<evidence type="ECO:0000259" key="5">
    <source>
        <dbReference type="PROSITE" id="PS51123"/>
    </source>
</evidence>
<dbReference type="Gene3D" id="3.30.1330.60">
    <property type="entry name" value="OmpA-like domain"/>
    <property type="match status" value="1"/>
</dbReference>
<evidence type="ECO:0000256" key="3">
    <source>
        <dbReference type="ARBA" id="ARBA00023237"/>
    </source>
</evidence>
<dbReference type="CDD" id="cd07185">
    <property type="entry name" value="OmpA_C-like"/>
    <property type="match status" value="1"/>
</dbReference>
<dbReference type="PANTHER" id="PTHR30329">
    <property type="entry name" value="STATOR ELEMENT OF FLAGELLAR MOTOR COMPLEX"/>
    <property type="match status" value="1"/>
</dbReference>
<keyword evidence="7" id="KW-1185">Reference proteome</keyword>
<dbReference type="SUPFAM" id="SSF103088">
    <property type="entry name" value="OmpA-like"/>
    <property type="match status" value="1"/>
</dbReference>
<dbReference type="EMBL" id="MWPV01000002">
    <property type="protein sequence ID" value="OUL58488.1"/>
    <property type="molecule type" value="Genomic_DNA"/>
</dbReference>
<comment type="subcellular location">
    <subcellularLocation>
        <location evidence="1">Cell outer membrane</location>
    </subcellularLocation>
</comment>
<dbReference type="RefSeq" id="WP_086743791.1">
    <property type="nucleotide sequence ID" value="NZ_MWPV01000002.1"/>
</dbReference>
<keyword evidence="3" id="KW-0998">Cell outer membrane</keyword>
<dbReference type="Pfam" id="PF00691">
    <property type="entry name" value="OmpA"/>
    <property type="match status" value="1"/>
</dbReference>
<dbReference type="PROSITE" id="PS51257">
    <property type="entry name" value="PROKAR_LIPOPROTEIN"/>
    <property type="match status" value="1"/>
</dbReference>
<dbReference type="InterPro" id="IPR006665">
    <property type="entry name" value="OmpA-like"/>
</dbReference>
<dbReference type="InterPro" id="IPR036737">
    <property type="entry name" value="OmpA-like_sf"/>
</dbReference>
<dbReference type="PANTHER" id="PTHR30329:SF21">
    <property type="entry name" value="LIPOPROTEIN YIAD-RELATED"/>
    <property type="match status" value="1"/>
</dbReference>
<evidence type="ECO:0000313" key="7">
    <source>
        <dbReference type="Proteomes" id="UP000194841"/>
    </source>
</evidence>
<reference evidence="6 7" key="1">
    <citation type="submission" date="2017-02" db="EMBL/GenBank/DDBJ databases">
        <title>Pseudoalteromonas ulvae TC14 Genome.</title>
        <authorList>
            <person name="Molmeret M."/>
        </authorList>
    </citation>
    <scope>NUCLEOTIDE SEQUENCE [LARGE SCALE GENOMIC DNA]</scope>
    <source>
        <strain evidence="6">TC14</strain>
    </source>
</reference>
<dbReference type="Proteomes" id="UP000194841">
    <property type="component" value="Unassembled WGS sequence"/>
</dbReference>
<comment type="caution">
    <text evidence="6">The sequence shown here is derived from an EMBL/GenBank/DDBJ whole genome shotgun (WGS) entry which is preliminary data.</text>
</comment>
<evidence type="ECO:0000256" key="2">
    <source>
        <dbReference type="ARBA" id="ARBA00023136"/>
    </source>
</evidence>
<dbReference type="GO" id="GO:0009279">
    <property type="term" value="C:cell outer membrane"/>
    <property type="evidence" value="ECO:0007669"/>
    <property type="project" value="UniProtKB-SubCell"/>
</dbReference>
<gene>
    <name evidence="6" type="ORF">B1199_09175</name>
</gene>
<evidence type="ECO:0000256" key="1">
    <source>
        <dbReference type="ARBA" id="ARBA00004442"/>
    </source>
</evidence>
<dbReference type="PRINTS" id="PR01021">
    <property type="entry name" value="OMPADOMAIN"/>
</dbReference>
<feature type="domain" description="OmpA-like" evidence="5">
    <location>
        <begin position="140"/>
        <end position="258"/>
    </location>
</feature>
<organism evidence="6 7">
    <name type="scientific">Pseudoalteromonas ulvae</name>
    <dbReference type="NCBI Taxonomy" id="107327"/>
    <lineage>
        <taxon>Bacteria</taxon>
        <taxon>Pseudomonadati</taxon>
        <taxon>Pseudomonadota</taxon>
        <taxon>Gammaproteobacteria</taxon>
        <taxon>Alteromonadales</taxon>
        <taxon>Pseudoalteromonadaceae</taxon>
        <taxon>Pseudoalteromonas</taxon>
    </lineage>
</organism>
<protein>
    <recommendedName>
        <fullName evidence="5">OmpA-like domain-containing protein</fullName>
    </recommendedName>
</protein>
<evidence type="ECO:0000256" key="4">
    <source>
        <dbReference type="PROSITE-ProRule" id="PRU00473"/>
    </source>
</evidence>
<evidence type="ECO:0000313" key="6">
    <source>
        <dbReference type="EMBL" id="OUL58488.1"/>
    </source>
</evidence>